<feature type="compositionally biased region" description="Basic and acidic residues" evidence="9">
    <location>
        <begin position="1"/>
        <end position="10"/>
    </location>
</feature>
<evidence type="ECO:0000256" key="2">
    <source>
        <dbReference type="ARBA" id="ARBA00007922"/>
    </source>
</evidence>
<comment type="caution">
    <text evidence="12">The sequence shown here is derived from an EMBL/GenBank/DDBJ whole genome shotgun (WGS) entry which is preliminary data.</text>
</comment>
<dbReference type="STRING" id="65357.A0A024GPD4"/>
<dbReference type="SUPFAM" id="SSF46785">
    <property type="entry name" value="Winged helix' DNA-binding domain"/>
    <property type="match status" value="1"/>
</dbReference>
<dbReference type="Proteomes" id="UP000053237">
    <property type="component" value="Unassembled WGS sequence"/>
</dbReference>
<dbReference type="PANTHER" id="PTHR15938">
    <property type="entry name" value="TBP-1 INTERACTING PROTEIN"/>
    <property type="match status" value="1"/>
</dbReference>
<dbReference type="AlphaFoldDB" id="A0A024GPD4"/>
<evidence type="ECO:0000256" key="4">
    <source>
        <dbReference type="ARBA" id="ARBA00023054"/>
    </source>
</evidence>
<dbReference type="Pfam" id="PF07106">
    <property type="entry name" value="WHD_TBPIP"/>
    <property type="match status" value="1"/>
</dbReference>
<keyword evidence="5" id="KW-0233">DNA recombination</keyword>
<evidence type="ECO:0000259" key="11">
    <source>
        <dbReference type="Pfam" id="PF18517"/>
    </source>
</evidence>
<evidence type="ECO:0000256" key="7">
    <source>
        <dbReference type="ARBA" id="ARBA00023254"/>
    </source>
</evidence>
<evidence type="ECO:0000256" key="1">
    <source>
        <dbReference type="ARBA" id="ARBA00004123"/>
    </source>
</evidence>
<feature type="coiled-coil region" evidence="8">
    <location>
        <begin position="153"/>
        <end position="217"/>
    </location>
</feature>
<dbReference type="Pfam" id="PF18517">
    <property type="entry name" value="LZ3wCH"/>
    <property type="match status" value="1"/>
</dbReference>
<dbReference type="GO" id="GO:0120231">
    <property type="term" value="C:DNA recombinase auxiliary factor complex"/>
    <property type="evidence" value="ECO:0007669"/>
    <property type="project" value="TreeGrafter"/>
</dbReference>
<evidence type="ECO:0000256" key="6">
    <source>
        <dbReference type="ARBA" id="ARBA00023242"/>
    </source>
</evidence>
<evidence type="ECO:0000313" key="12">
    <source>
        <dbReference type="EMBL" id="CCI48590.1"/>
    </source>
</evidence>
<dbReference type="GO" id="GO:0003690">
    <property type="term" value="F:double-stranded DNA binding"/>
    <property type="evidence" value="ECO:0007669"/>
    <property type="project" value="TreeGrafter"/>
</dbReference>
<feature type="compositionally biased region" description="Low complexity" evidence="9">
    <location>
        <begin position="58"/>
        <end position="73"/>
    </location>
</feature>
<reference evidence="12 13" key="1">
    <citation type="submission" date="2012-05" db="EMBL/GenBank/DDBJ databases">
        <title>Recombination and specialization in a pathogen metapopulation.</title>
        <authorList>
            <person name="Gardiner A."/>
            <person name="Kemen E."/>
            <person name="Schultz-Larsen T."/>
            <person name="MacLean D."/>
            <person name="Van Oosterhout C."/>
            <person name="Jones J.D.G."/>
        </authorList>
    </citation>
    <scope>NUCLEOTIDE SEQUENCE [LARGE SCALE GENOMIC DNA]</scope>
    <source>
        <strain evidence="12 13">Ac Nc2</strain>
    </source>
</reference>
<comment type="similarity">
    <text evidence="2">Belongs to the HOP2 family.</text>
</comment>
<dbReference type="GO" id="GO:0120230">
    <property type="term" value="F:recombinase activator activity"/>
    <property type="evidence" value="ECO:0007669"/>
    <property type="project" value="TreeGrafter"/>
</dbReference>
<evidence type="ECO:0000313" key="13">
    <source>
        <dbReference type="Proteomes" id="UP000053237"/>
    </source>
</evidence>
<evidence type="ECO:0000256" key="8">
    <source>
        <dbReference type="SAM" id="Coils"/>
    </source>
</evidence>
<feature type="region of interest" description="Disordered" evidence="9">
    <location>
        <begin position="1"/>
        <end position="78"/>
    </location>
</feature>
<feature type="domain" description="Homologous-pairing protein 2 winged helix" evidence="10">
    <location>
        <begin position="82"/>
        <end position="141"/>
    </location>
</feature>
<dbReference type="GO" id="GO:0007129">
    <property type="term" value="P:homologous chromosome pairing at meiosis"/>
    <property type="evidence" value="ECO:0007669"/>
    <property type="project" value="TreeGrafter"/>
</dbReference>
<keyword evidence="13" id="KW-1185">Reference proteome</keyword>
<gene>
    <name evidence="12" type="ORF">BN9_097400</name>
</gene>
<comment type="subcellular location">
    <subcellularLocation>
        <location evidence="1">Nucleus</location>
    </subcellularLocation>
</comment>
<evidence type="ECO:0000259" key="10">
    <source>
        <dbReference type="Pfam" id="PF07106"/>
    </source>
</evidence>
<dbReference type="InterPro" id="IPR040661">
    <property type="entry name" value="LZ3wCH"/>
</dbReference>
<accession>A0A024GPD4</accession>
<feature type="domain" description="Leucine zipper with capping helix" evidence="11">
    <location>
        <begin position="223"/>
        <end position="279"/>
    </location>
</feature>
<dbReference type="InterPro" id="IPR010776">
    <property type="entry name" value="Hop2_WH_dom"/>
</dbReference>
<dbReference type="InterPro" id="IPR036390">
    <property type="entry name" value="WH_DNA-bd_sf"/>
</dbReference>
<dbReference type="EMBL" id="CAIX01000235">
    <property type="protein sequence ID" value="CCI48590.1"/>
    <property type="molecule type" value="Genomic_DNA"/>
</dbReference>
<dbReference type="GO" id="GO:0000794">
    <property type="term" value="C:condensed nuclear chromosome"/>
    <property type="evidence" value="ECO:0007669"/>
    <property type="project" value="TreeGrafter"/>
</dbReference>
<dbReference type="GO" id="GO:0010774">
    <property type="term" value="P:meiotic strand invasion involved in reciprocal meiotic recombination"/>
    <property type="evidence" value="ECO:0007669"/>
    <property type="project" value="TreeGrafter"/>
</dbReference>
<keyword evidence="4 8" id="KW-0175">Coiled coil</keyword>
<sequence length="289" mass="32774">MHDGTLHKTDEDVDAVDDLDESSTSDSDSDFEQSEAPTSAKKRQKLSEKSSAKRVINVKPKSTKSPVKPAAKSGSEDIRDPEAHVLEYMRRTNRPYSVLNVYENLHRNIPKTMLTRHLDSLVTNEQLVGKVYGKTKIYYVNQMGIQLPSEEQRRETEDDIKKIEGDCAAMEKKSRDAEALLASIHSEISDENLNVKIESLEKEIETIQQVVDQFDGKERVIIPPEQKQRLKQNFTKFRAAWISRKRLAMDAVEQIAEGMEKKPKDVLKLCDIETDAEYGISSIPSALVV</sequence>
<name>A0A024GPD4_9STRA</name>
<dbReference type="Gene3D" id="1.10.10.10">
    <property type="entry name" value="Winged helix-like DNA-binding domain superfamily/Winged helix DNA-binding domain"/>
    <property type="match status" value="1"/>
</dbReference>
<dbReference type="PANTHER" id="PTHR15938:SF0">
    <property type="entry name" value="HOMOLOGOUS-PAIRING PROTEIN 2 HOMOLOG"/>
    <property type="match status" value="1"/>
</dbReference>
<evidence type="ECO:0000256" key="5">
    <source>
        <dbReference type="ARBA" id="ARBA00023172"/>
    </source>
</evidence>
<dbReference type="OrthoDB" id="272266at2759"/>
<evidence type="ECO:0000256" key="9">
    <source>
        <dbReference type="SAM" id="MobiDB-lite"/>
    </source>
</evidence>
<proteinExistence type="inferred from homology"/>
<feature type="compositionally biased region" description="Acidic residues" evidence="9">
    <location>
        <begin position="11"/>
        <end position="33"/>
    </location>
</feature>
<organism evidence="12 13">
    <name type="scientific">Albugo candida</name>
    <dbReference type="NCBI Taxonomy" id="65357"/>
    <lineage>
        <taxon>Eukaryota</taxon>
        <taxon>Sar</taxon>
        <taxon>Stramenopiles</taxon>
        <taxon>Oomycota</taxon>
        <taxon>Peronosporomycetes</taxon>
        <taxon>Albuginales</taxon>
        <taxon>Albuginaceae</taxon>
        <taxon>Albugo</taxon>
    </lineage>
</organism>
<dbReference type="GO" id="GO:0000709">
    <property type="term" value="P:meiotic joint molecule formation"/>
    <property type="evidence" value="ECO:0007669"/>
    <property type="project" value="TreeGrafter"/>
</dbReference>
<evidence type="ECO:0000256" key="3">
    <source>
        <dbReference type="ARBA" id="ARBA00016093"/>
    </source>
</evidence>
<dbReference type="InParanoid" id="A0A024GPD4"/>
<protein>
    <recommendedName>
        <fullName evidence="3">Homologous-pairing protein 2 homolog</fullName>
    </recommendedName>
</protein>
<keyword evidence="6" id="KW-0539">Nucleus</keyword>
<dbReference type="InterPro" id="IPR036388">
    <property type="entry name" value="WH-like_DNA-bd_sf"/>
</dbReference>
<keyword evidence="7" id="KW-0469">Meiosis</keyword>